<evidence type="ECO:0000256" key="8">
    <source>
        <dbReference type="SAM" id="Phobius"/>
    </source>
</evidence>
<evidence type="ECO:0000256" key="5">
    <source>
        <dbReference type="ARBA" id="ARBA00022989"/>
    </source>
</evidence>
<gene>
    <name evidence="11" type="ORF">SI7747_01001292</name>
</gene>
<evidence type="ECO:0000256" key="7">
    <source>
        <dbReference type="ARBA" id="ARBA00023136"/>
    </source>
</evidence>
<dbReference type="EMBL" id="CACRZD030000001">
    <property type="protein sequence ID" value="CAA6654702.1"/>
    <property type="molecule type" value="Genomic_DNA"/>
</dbReference>
<dbReference type="PANTHER" id="PTHR32285:SF11">
    <property type="entry name" value="PROTEIN TRICHOME BIREFRINGENCE-LIKE 34"/>
    <property type="match status" value="1"/>
</dbReference>
<name>A0A7I8ICD2_SPIIN</name>
<dbReference type="Pfam" id="PF13839">
    <property type="entry name" value="PC-Esterase"/>
    <property type="match status" value="1"/>
</dbReference>
<comment type="similarity">
    <text evidence="2">Belongs to the PC-esterase family. TBL subfamily.</text>
</comment>
<evidence type="ECO:0000256" key="2">
    <source>
        <dbReference type="ARBA" id="ARBA00007727"/>
    </source>
</evidence>
<feature type="transmembrane region" description="Helical" evidence="8">
    <location>
        <begin position="21"/>
        <end position="39"/>
    </location>
</feature>
<feature type="domain" description="Trichome birefringence-like N-terminal" evidence="10">
    <location>
        <begin position="62"/>
        <end position="112"/>
    </location>
</feature>
<dbReference type="InterPro" id="IPR025846">
    <property type="entry name" value="TBL_N"/>
</dbReference>
<evidence type="ECO:0000259" key="10">
    <source>
        <dbReference type="Pfam" id="PF14416"/>
    </source>
</evidence>
<keyword evidence="4" id="KW-0735">Signal-anchor</keyword>
<keyword evidence="6" id="KW-0333">Golgi apparatus</keyword>
<dbReference type="InterPro" id="IPR026057">
    <property type="entry name" value="TBL_C"/>
</dbReference>
<keyword evidence="7 8" id="KW-0472">Membrane</keyword>
<evidence type="ECO:0000313" key="11">
    <source>
        <dbReference type="EMBL" id="CAA2614927.1"/>
    </source>
</evidence>
<dbReference type="EMBL" id="LR743588">
    <property type="protein sequence ID" value="CAA2614927.1"/>
    <property type="molecule type" value="Genomic_DNA"/>
</dbReference>
<keyword evidence="5 8" id="KW-1133">Transmembrane helix</keyword>
<dbReference type="GO" id="GO:1990538">
    <property type="term" value="F:xylan O-acetyltransferase activity"/>
    <property type="evidence" value="ECO:0007669"/>
    <property type="project" value="UniProtKB-ARBA"/>
</dbReference>
<evidence type="ECO:0000259" key="9">
    <source>
        <dbReference type="Pfam" id="PF13839"/>
    </source>
</evidence>
<dbReference type="GO" id="GO:0000139">
    <property type="term" value="C:Golgi membrane"/>
    <property type="evidence" value="ECO:0007669"/>
    <property type="project" value="UniProtKB-SubCell"/>
</dbReference>
<evidence type="ECO:0000256" key="1">
    <source>
        <dbReference type="ARBA" id="ARBA00004323"/>
    </source>
</evidence>
<dbReference type="Proteomes" id="UP001189122">
    <property type="component" value="Unassembled WGS sequence"/>
</dbReference>
<sequence length="412" mass="46373">MEKQQQQSIFPPRGLSGSFKFLVSFLAGCVFILVGSLSGNGGGPAEEAAAILDETVKPGGGRCDLTSGKWVYDNASYPLYNERDCTFMSDQLACEKFGRKDLKYQNWRWQPMDATSQGRFDARALLERLRRKRIVFVGDSLNRGQWVSMVCLLGSAVPNSHKSLQSNGSLTAFKVKGYDASIEFYWAPLLVESNSDDPVNHRLPERIVRAEAIEKHARHWTGADILVFNSYLWWRQPELKVLWGSFDSGDGIYKEVGMLRSYELALRTWSEWLEFHVDRSRTQLFFVSVSPTHLWGDEWGAAGGDNCYGETEPIAVEGHRGRGTDAGMMTAAEAAVAALRARGVVVQLLNITQLSELRKDGHPSIYRKQWEPLTEDQIAEPRSFADCIHWCLPGVPDVWNEILYAHIFSDTP</sequence>
<accession>A0A7I8ICD2</accession>
<reference evidence="11 12" key="1">
    <citation type="submission" date="2019-12" db="EMBL/GenBank/DDBJ databases">
        <authorList>
            <person name="Scholz U."/>
            <person name="Mascher M."/>
            <person name="Fiebig A."/>
        </authorList>
    </citation>
    <scope>NUCLEOTIDE SEQUENCE</scope>
</reference>
<organism evidence="11">
    <name type="scientific">Spirodela intermedia</name>
    <name type="common">Intermediate duckweed</name>
    <dbReference type="NCBI Taxonomy" id="51605"/>
    <lineage>
        <taxon>Eukaryota</taxon>
        <taxon>Viridiplantae</taxon>
        <taxon>Streptophyta</taxon>
        <taxon>Embryophyta</taxon>
        <taxon>Tracheophyta</taxon>
        <taxon>Spermatophyta</taxon>
        <taxon>Magnoliopsida</taxon>
        <taxon>Liliopsida</taxon>
        <taxon>Araceae</taxon>
        <taxon>Lemnoideae</taxon>
        <taxon>Spirodela</taxon>
    </lineage>
</organism>
<feature type="domain" description="Trichome birefringence-like C-terminal" evidence="9">
    <location>
        <begin position="119"/>
        <end position="405"/>
    </location>
</feature>
<evidence type="ECO:0000256" key="4">
    <source>
        <dbReference type="ARBA" id="ARBA00022968"/>
    </source>
</evidence>
<evidence type="ECO:0000256" key="3">
    <source>
        <dbReference type="ARBA" id="ARBA00022692"/>
    </source>
</evidence>
<keyword evidence="3 8" id="KW-0812">Transmembrane</keyword>
<keyword evidence="12" id="KW-1185">Reference proteome</keyword>
<protein>
    <submittedName>
        <fullName evidence="11">Uncharacterized protein</fullName>
    </submittedName>
</protein>
<evidence type="ECO:0000256" key="6">
    <source>
        <dbReference type="ARBA" id="ARBA00023034"/>
    </source>
</evidence>
<dbReference type="AlphaFoldDB" id="A0A7I8ICD2"/>
<comment type="subcellular location">
    <subcellularLocation>
        <location evidence="1">Golgi apparatus membrane</location>
        <topology evidence="1">Single-pass type II membrane protein</topology>
    </subcellularLocation>
</comment>
<dbReference type="Pfam" id="PF14416">
    <property type="entry name" value="PMR5N"/>
    <property type="match status" value="1"/>
</dbReference>
<evidence type="ECO:0000313" key="12">
    <source>
        <dbReference type="Proteomes" id="UP001189122"/>
    </source>
</evidence>
<dbReference type="InterPro" id="IPR029962">
    <property type="entry name" value="TBL"/>
</dbReference>
<dbReference type="PANTHER" id="PTHR32285">
    <property type="entry name" value="PROTEIN TRICHOME BIREFRINGENCE-LIKE 9-RELATED"/>
    <property type="match status" value="1"/>
</dbReference>
<proteinExistence type="inferred from homology"/>